<dbReference type="AlphaFoldDB" id="A0A6J4K6J9"/>
<accession>A0A6J4K6J9</accession>
<dbReference type="Pfam" id="PF00668">
    <property type="entry name" value="Condensation"/>
    <property type="match status" value="1"/>
</dbReference>
<dbReference type="GO" id="GO:0005737">
    <property type="term" value="C:cytoplasm"/>
    <property type="evidence" value="ECO:0007669"/>
    <property type="project" value="TreeGrafter"/>
</dbReference>
<organism evidence="2">
    <name type="scientific">uncultured Gemmatimonadota bacterium</name>
    <dbReference type="NCBI Taxonomy" id="203437"/>
    <lineage>
        <taxon>Bacteria</taxon>
        <taxon>Pseudomonadati</taxon>
        <taxon>Gemmatimonadota</taxon>
        <taxon>environmental samples</taxon>
    </lineage>
</organism>
<evidence type="ECO:0000259" key="1">
    <source>
        <dbReference type="Pfam" id="PF00668"/>
    </source>
</evidence>
<name>A0A6J4K6J9_9BACT</name>
<dbReference type="GO" id="GO:0031177">
    <property type="term" value="F:phosphopantetheine binding"/>
    <property type="evidence" value="ECO:0007669"/>
    <property type="project" value="TreeGrafter"/>
</dbReference>
<dbReference type="Gene3D" id="3.30.559.10">
    <property type="entry name" value="Chloramphenicol acetyltransferase-like domain"/>
    <property type="match status" value="1"/>
</dbReference>
<feature type="non-terminal residue" evidence="2">
    <location>
        <position position="571"/>
    </location>
</feature>
<dbReference type="Gene3D" id="3.30.559.30">
    <property type="entry name" value="Nonribosomal peptide synthetase, condensation domain"/>
    <property type="match status" value="1"/>
</dbReference>
<dbReference type="CDD" id="cd19544">
    <property type="entry name" value="E-C_NRPS"/>
    <property type="match status" value="1"/>
</dbReference>
<dbReference type="GO" id="GO:0044550">
    <property type="term" value="P:secondary metabolite biosynthetic process"/>
    <property type="evidence" value="ECO:0007669"/>
    <property type="project" value="TreeGrafter"/>
</dbReference>
<dbReference type="InterPro" id="IPR023213">
    <property type="entry name" value="CAT-like_dom_sf"/>
</dbReference>
<sequence>MTFDDLLALLASEDIRLGKSDGDLDVYTDKDELDPALVGGLRAHKAALLELIGDEEDALWEPPAIRPEMLPLVELSQAEIDRIVAGVPGGASNVQDIYPLAPLQEGILFHHLLAEQGDPYLLPALVSFASRDRLDAYLAAVQAVIDRHDILRTAMAWEGLPEPVQVVWRRAALEVEEVALGEGDAVAQLRAHVDPRHHRMDVRRAPLVRGYVARDEEGGRWLLLLLLHHLVSDHTTMEVVLGEVQAHLLGRAHALPAALPFRNLVAQARFGVSPAEHEAFFTALLGDVDGPTAPFGLLDVRGDGSGVREGRLEVDAAVVARLRERARMLGVSAASLCHVAWAQVVAHASGRDDVVFGTVLFGRMQGGAGADRVVGPFINTLPVRLGMGEGAAASVRRMQTLLAGLLRHEHASLALAQRCSGVRAPDPLFSSLLNYRHGGRAGRSAAAWEGIEGLHVEERSNYPLTLSVDDVGDGLAVTAKVRGRVEPMRVCSLMHAALEGLVDALASAPGMRLRDIPLLAPAERARVVEEWNATAVAYTGECVHELIEAQVERTPGAVAVVYEGGSLTYAE</sequence>
<gene>
    <name evidence="2" type="ORF">AVDCRST_MAG68-117</name>
</gene>
<dbReference type="EMBL" id="CADCTW010000012">
    <property type="protein sequence ID" value="CAA9297667.1"/>
    <property type="molecule type" value="Genomic_DNA"/>
</dbReference>
<dbReference type="PANTHER" id="PTHR45527">
    <property type="entry name" value="NONRIBOSOMAL PEPTIDE SYNTHETASE"/>
    <property type="match status" value="1"/>
</dbReference>
<dbReference type="GO" id="GO:0043041">
    <property type="term" value="P:amino acid activation for nonribosomal peptide biosynthetic process"/>
    <property type="evidence" value="ECO:0007669"/>
    <property type="project" value="TreeGrafter"/>
</dbReference>
<dbReference type="SUPFAM" id="SSF52777">
    <property type="entry name" value="CoA-dependent acyltransferases"/>
    <property type="match status" value="2"/>
</dbReference>
<feature type="domain" description="Condensation" evidence="1">
    <location>
        <begin position="94"/>
        <end position="525"/>
    </location>
</feature>
<dbReference type="PANTHER" id="PTHR45527:SF1">
    <property type="entry name" value="FATTY ACID SYNTHASE"/>
    <property type="match status" value="1"/>
</dbReference>
<evidence type="ECO:0000313" key="2">
    <source>
        <dbReference type="EMBL" id="CAA9297667.1"/>
    </source>
</evidence>
<dbReference type="InterPro" id="IPR001242">
    <property type="entry name" value="Condensation_dom"/>
</dbReference>
<dbReference type="GO" id="GO:0003824">
    <property type="term" value="F:catalytic activity"/>
    <property type="evidence" value="ECO:0007669"/>
    <property type="project" value="InterPro"/>
</dbReference>
<reference evidence="2" key="1">
    <citation type="submission" date="2020-02" db="EMBL/GenBank/DDBJ databases">
        <authorList>
            <person name="Meier V. D."/>
        </authorList>
    </citation>
    <scope>NUCLEOTIDE SEQUENCE</scope>
    <source>
        <strain evidence="2">AVDCRST_MAG68</strain>
    </source>
</reference>
<protein>
    <submittedName>
        <fullName evidence="2">Polyketide synthase modules and related proteins</fullName>
    </submittedName>
</protein>
<proteinExistence type="predicted"/>
<dbReference type="SUPFAM" id="SSF56801">
    <property type="entry name" value="Acetyl-CoA synthetase-like"/>
    <property type="match status" value="1"/>
</dbReference>